<comment type="caution">
    <text evidence="2">The sequence shown here is derived from an EMBL/GenBank/DDBJ whole genome shotgun (WGS) entry which is preliminary data.</text>
</comment>
<dbReference type="SUPFAM" id="SSF51735">
    <property type="entry name" value="NAD(P)-binding Rossmann-fold domains"/>
    <property type="match status" value="1"/>
</dbReference>
<feature type="domain" description="NmrA-like" evidence="1">
    <location>
        <begin position="4"/>
        <end position="84"/>
    </location>
</feature>
<protein>
    <submittedName>
        <fullName evidence="2">NmrA domain-containing protein</fullName>
    </submittedName>
</protein>
<reference evidence="2" key="2">
    <citation type="submission" date="2023-05" db="EMBL/GenBank/DDBJ databases">
        <authorList>
            <person name="Schelkunov M.I."/>
        </authorList>
    </citation>
    <scope>NUCLEOTIDE SEQUENCE</scope>
    <source>
        <strain evidence="2">Hsosn_3</strain>
        <tissue evidence="2">Leaf</tissue>
    </source>
</reference>
<proteinExistence type="predicted"/>
<dbReference type="InterPro" id="IPR050608">
    <property type="entry name" value="NmrA-type/Isoflavone_red_sf"/>
</dbReference>
<dbReference type="Proteomes" id="UP001237642">
    <property type="component" value="Unassembled WGS sequence"/>
</dbReference>
<dbReference type="InterPro" id="IPR008030">
    <property type="entry name" value="NmrA-like"/>
</dbReference>
<evidence type="ECO:0000313" key="2">
    <source>
        <dbReference type="EMBL" id="KAK1371371.1"/>
    </source>
</evidence>
<organism evidence="2 3">
    <name type="scientific">Heracleum sosnowskyi</name>
    <dbReference type="NCBI Taxonomy" id="360622"/>
    <lineage>
        <taxon>Eukaryota</taxon>
        <taxon>Viridiplantae</taxon>
        <taxon>Streptophyta</taxon>
        <taxon>Embryophyta</taxon>
        <taxon>Tracheophyta</taxon>
        <taxon>Spermatophyta</taxon>
        <taxon>Magnoliopsida</taxon>
        <taxon>eudicotyledons</taxon>
        <taxon>Gunneridae</taxon>
        <taxon>Pentapetalae</taxon>
        <taxon>asterids</taxon>
        <taxon>campanulids</taxon>
        <taxon>Apiales</taxon>
        <taxon>Apiaceae</taxon>
        <taxon>Apioideae</taxon>
        <taxon>apioid superclade</taxon>
        <taxon>Tordylieae</taxon>
        <taxon>Tordyliinae</taxon>
        <taxon>Heracleum</taxon>
    </lineage>
</organism>
<evidence type="ECO:0000259" key="1">
    <source>
        <dbReference type="Pfam" id="PF05368"/>
    </source>
</evidence>
<reference evidence="2" key="1">
    <citation type="submission" date="2023-02" db="EMBL/GenBank/DDBJ databases">
        <title>Genome of toxic invasive species Heracleum sosnowskyi carries increased number of genes despite the absence of recent whole-genome duplications.</title>
        <authorList>
            <person name="Schelkunov M."/>
            <person name="Shtratnikova V."/>
            <person name="Makarenko M."/>
            <person name="Klepikova A."/>
            <person name="Omelchenko D."/>
            <person name="Novikova G."/>
            <person name="Obukhova E."/>
            <person name="Bogdanov V."/>
            <person name="Penin A."/>
            <person name="Logacheva M."/>
        </authorList>
    </citation>
    <scope>NUCLEOTIDE SEQUENCE</scope>
    <source>
        <strain evidence="2">Hsosn_3</strain>
        <tissue evidence="2">Leaf</tissue>
    </source>
</reference>
<dbReference type="PANTHER" id="PTHR43349">
    <property type="entry name" value="PINORESINOL REDUCTASE-RELATED"/>
    <property type="match status" value="1"/>
</dbReference>
<dbReference type="AlphaFoldDB" id="A0AAD8MFC2"/>
<evidence type="ECO:0000313" key="3">
    <source>
        <dbReference type="Proteomes" id="UP001237642"/>
    </source>
</evidence>
<keyword evidence="3" id="KW-1185">Reference proteome</keyword>
<dbReference type="InterPro" id="IPR036291">
    <property type="entry name" value="NAD(P)-bd_dom_sf"/>
</dbReference>
<name>A0AAD8MFC2_9APIA</name>
<gene>
    <name evidence="2" type="ORF">POM88_037463</name>
</gene>
<sequence length="164" mass="18497">MSGEKSKIMIFGAAGYLGTYMAKASVSLGHPTYAFVRPIKSHDLQPSKLQLLKEFESLGITIFQGELDEHDKLVDVLRQVDIVIRFILSEFGNEVDRISPLPPFKAIFDKKKAVRRAAEKSGKPYTFIFANSFGAYFVNILLRPFDEKLHKVTVYGTGETKYKS</sequence>
<dbReference type="EMBL" id="JAUIZM010000008">
    <property type="protein sequence ID" value="KAK1371371.1"/>
    <property type="molecule type" value="Genomic_DNA"/>
</dbReference>
<accession>A0AAD8MFC2</accession>
<dbReference type="Pfam" id="PF05368">
    <property type="entry name" value="NmrA"/>
    <property type="match status" value="1"/>
</dbReference>
<dbReference type="Gene3D" id="3.40.50.720">
    <property type="entry name" value="NAD(P)-binding Rossmann-like Domain"/>
    <property type="match status" value="2"/>
</dbReference>
<dbReference type="PANTHER" id="PTHR43349:SF43">
    <property type="entry name" value="ISOEUGENOL SYNTHASE 1-LIKE"/>
    <property type="match status" value="1"/>
</dbReference>